<comment type="function">
    <text evidence="12">An RNase that has 5'-3' exonuclease and possibly endonuclease activity. Involved in maturation of rRNA and in some organisms also mRNA maturation and/or decay.</text>
</comment>
<dbReference type="Proteomes" id="UP000032289">
    <property type="component" value="Unassembled WGS sequence"/>
</dbReference>
<evidence type="ECO:0000256" key="4">
    <source>
        <dbReference type="ARBA" id="ARBA00022552"/>
    </source>
</evidence>
<keyword evidence="11 12" id="KW-0694">RNA-binding</keyword>
<proteinExistence type="inferred from homology"/>
<dbReference type="InterPro" id="IPR004613">
    <property type="entry name" value="RNase_J"/>
</dbReference>
<evidence type="ECO:0000256" key="8">
    <source>
        <dbReference type="ARBA" id="ARBA00022801"/>
    </source>
</evidence>
<dbReference type="CDD" id="cd07714">
    <property type="entry name" value="RNaseJ_MBL-fold"/>
    <property type="match status" value="1"/>
</dbReference>
<keyword evidence="6" id="KW-0479">Metal-binding</keyword>
<keyword evidence="3 12" id="KW-0963">Cytoplasm</keyword>
<evidence type="ECO:0000313" key="15">
    <source>
        <dbReference type="EMBL" id="KIU20518.1"/>
    </source>
</evidence>
<dbReference type="Pfam" id="PF07521">
    <property type="entry name" value="RMMBL"/>
    <property type="match status" value="1"/>
</dbReference>
<keyword evidence="9" id="KW-0862">Zinc</keyword>
<feature type="compositionally biased region" description="Basic residues" evidence="13">
    <location>
        <begin position="586"/>
        <end position="596"/>
    </location>
</feature>
<dbReference type="GO" id="GO:0006364">
    <property type="term" value="P:rRNA processing"/>
    <property type="evidence" value="ECO:0007669"/>
    <property type="project" value="UniProtKB-UniRule"/>
</dbReference>
<dbReference type="NCBIfam" id="TIGR00649">
    <property type="entry name" value="MG423"/>
    <property type="match status" value="1"/>
</dbReference>
<dbReference type="InterPro" id="IPR042173">
    <property type="entry name" value="RNase_J_2"/>
</dbReference>
<evidence type="ECO:0000259" key="14">
    <source>
        <dbReference type="SMART" id="SM00849"/>
    </source>
</evidence>
<dbReference type="FunFam" id="3.10.20.580:FF:000001">
    <property type="entry name" value="Ribonuclease J"/>
    <property type="match status" value="1"/>
</dbReference>
<comment type="similarity">
    <text evidence="12">Belongs to the metallo-beta-lactamase superfamily. RNA-metabolizing metallo-beta-lactamase-like family. Bacterial RNase J subfamily.</text>
</comment>
<dbReference type="SUPFAM" id="SSF56281">
    <property type="entry name" value="Metallo-hydrolase/oxidoreductase"/>
    <property type="match status" value="1"/>
</dbReference>
<dbReference type="Gene3D" id="3.40.50.10710">
    <property type="entry name" value="Metallo-hydrolase/oxidoreductase"/>
    <property type="match status" value="1"/>
</dbReference>
<dbReference type="InterPro" id="IPR011108">
    <property type="entry name" value="RMMBL"/>
</dbReference>
<keyword evidence="4 12" id="KW-0698">rRNA processing</keyword>
<comment type="subunit">
    <text evidence="12">Homodimer, may be a subunit of the RNA degradosome.</text>
</comment>
<dbReference type="Pfam" id="PF22505">
    <property type="entry name" value="RNase_J_b_CASP"/>
    <property type="match status" value="1"/>
</dbReference>
<organism evidence="15 16">
    <name type="scientific">Weissella cibaria</name>
    <dbReference type="NCBI Taxonomy" id="137591"/>
    <lineage>
        <taxon>Bacteria</taxon>
        <taxon>Bacillati</taxon>
        <taxon>Bacillota</taxon>
        <taxon>Bacilli</taxon>
        <taxon>Lactobacillales</taxon>
        <taxon>Lactobacillaceae</taxon>
        <taxon>Weissella</taxon>
    </lineage>
</organism>
<dbReference type="Gene3D" id="3.10.20.580">
    <property type="match status" value="1"/>
</dbReference>
<name>A0A0D1JGJ6_9LACO</name>
<dbReference type="Pfam" id="PF17770">
    <property type="entry name" value="RNase_J_C"/>
    <property type="match status" value="1"/>
</dbReference>
<dbReference type="GO" id="GO:0005737">
    <property type="term" value="C:cytoplasm"/>
    <property type="evidence" value="ECO:0007669"/>
    <property type="project" value="UniProtKB-SubCell"/>
</dbReference>
<reference evidence="15 16" key="1">
    <citation type="journal article" date="2015" name="Microbiology (Mosc.)">
        <title>Genomics of the Weissella cibaria species with an examination of its metabolic traits.</title>
        <authorList>
            <person name="Lynch K.M."/>
            <person name="Lucid A."/>
            <person name="Arendt E.K."/>
            <person name="Sleator R.D."/>
            <person name="Lucey B."/>
            <person name="Coffey A."/>
        </authorList>
    </citation>
    <scope>NUCLEOTIDE SEQUENCE [LARGE SCALE GENOMIC DNA]</scope>
    <source>
        <strain evidence="15 16">AB3b</strain>
    </source>
</reference>
<evidence type="ECO:0000256" key="6">
    <source>
        <dbReference type="ARBA" id="ARBA00022723"/>
    </source>
</evidence>
<dbReference type="GO" id="GO:0004534">
    <property type="term" value="F:5'-3' RNA exonuclease activity"/>
    <property type="evidence" value="ECO:0007669"/>
    <property type="project" value="UniProtKB-UniRule"/>
</dbReference>
<dbReference type="InterPro" id="IPR001279">
    <property type="entry name" value="Metallo-B-lactamas"/>
</dbReference>
<dbReference type="Pfam" id="PF00753">
    <property type="entry name" value="Lactamase_B"/>
    <property type="match status" value="1"/>
</dbReference>
<keyword evidence="8 12" id="KW-0378">Hydrolase</keyword>
<keyword evidence="5 12" id="KW-0540">Nuclease</keyword>
<evidence type="ECO:0000256" key="12">
    <source>
        <dbReference type="HAMAP-Rule" id="MF_01491"/>
    </source>
</evidence>
<evidence type="ECO:0000313" key="16">
    <source>
        <dbReference type="Proteomes" id="UP000032289"/>
    </source>
</evidence>
<evidence type="ECO:0000256" key="2">
    <source>
        <dbReference type="ARBA" id="ARBA00004496"/>
    </source>
</evidence>
<dbReference type="GO" id="GO:0004521">
    <property type="term" value="F:RNA endonuclease activity"/>
    <property type="evidence" value="ECO:0007669"/>
    <property type="project" value="UniProtKB-UniRule"/>
</dbReference>
<dbReference type="AlphaFoldDB" id="A0A0D1JGJ6"/>
<evidence type="ECO:0000256" key="13">
    <source>
        <dbReference type="SAM" id="MobiDB-lite"/>
    </source>
</evidence>
<dbReference type="GO" id="GO:0008270">
    <property type="term" value="F:zinc ion binding"/>
    <property type="evidence" value="ECO:0007669"/>
    <property type="project" value="InterPro"/>
</dbReference>
<dbReference type="EC" id="3.1.-.-" evidence="12"/>
<dbReference type="PANTHER" id="PTHR43694">
    <property type="entry name" value="RIBONUCLEASE J"/>
    <property type="match status" value="1"/>
</dbReference>
<dbReference type="SMART" id="SM00849">
    <property type="entry name" value="Lactamase_B"/>
    <property type="match status" value="1"/>
</dbReference>
<evidence type="ECO:0000256" key="3">
    <source>
        <dbReference type="ARBA" id="ARBA00022490"/>
    </source>
</evidence>
<keyword evidence="10 12" id="KW-0269">Exonuclease</keyword>
<dbReference type="InterPro" id="IPR041636">
    <property type="entry name" value="RNase_J_C"/>
</dbReference>
<comment type="caution">
    <text evidence="12">Lacks conserved residue(s) required for the propagation of feature annotation.</text>
</comment>
<protein>
    <recommendedName>
        <fullName evidence="12">Ribonuclease J</fullName>
        <shortName evidence="12">RNase J</shortName>
        <ecNumber evidence="12">3.1.-.-</ecNumber>
    </recommendedName>
</protein>
<evidence type="ECO:0000256" key="5">
    <source>
        <dbReference type="ARBA" id="ARBA00022722"/>
    </source>
</evidence>
<comment type="subcellular location">
    <subcellularLocation>
        <location evidence="2 12">Cytoplasm</location>
    </subcellularLocation>
</comment>
<dbReference type="HAMAP" id="MF_01491">
    <property type="entry name" value="RNase_J_bact"/>
    <property type="match status" value="1"/>
</dbReference>
<dbReference type="GO" id="GO:0003723">
    <property type="term" value="F:RNA binding"/>
    <property type="evidence" value="ECO:0007669"/>
    <property type="project" value="UniProtKB-UniRule"/>
</dbReference>
<evidence type="ECO:0000256" key="9">
    <source>
        <dbReference type="ARBA" id="ARBA00022833"/>
    </source>
</evidence>
<sequence length="653" mass="71497">MTTTLSIMPFGGVRENGKNMYAVTVGEDIFILDAGLKYPESDLLGVDVVIPDFAYLVENADKIAGVFLTHGHADAIGALPYLLSEVKVPVFGSELTIELAKLAVEAEPEAKGFDDYHVVRGNSEVSFGDVTVSFFETTHTIPESLGIVIETPEGQIVYTGDFKIDTTALPYYRTDLARLAQIGAKGVIAVLADAAGTASYGLSAHESELAEYVLDSFRAHKNGRIIVAAVASNIQRIQQVIDAAYKVGRKIVISGNDLEKVVRTALRLKKLHLPMPENELFVSLKNLSKLAPEETVILETGKMGEPIRHLQRMAQGDDRNIQIQEGDLVFITTTPSTAMEGYVARTRDMLFRAGASVKQISTDKKSSGHASKEDFQLLLNLLKPQHVIPIQGEYRVLNAAYHAAEQVGYDDDHVWLLAKGDNLRWDGEQMFLGGSIQVGSTMIDGSGVGDIGSIVLNDRRILSEDGVFIAVVTIDRKKKKIVATPKIDSRGFIYVKTSRDLIREAGELVEKTVAEGIKNTKEFDWGNLKNSVRDALGKFLFEQTRRKPVILPVIMEANQNGRRRKRSASKTNNKSTDKPVAAPKQAARKPKPKKKVPGAQGQGNGAQQKKQQAPANQQVKPAGATEEGAKKKKRRPRRRKPKATQGEQPVSAE</sequence>
<keyword evidence="7 12" id="KW-0255">Endonuclease</keyword>
<dbReference type="Gene3D" id="3.60.15.10">
    <property type="entry name" value="Ribonuclease Z/Hydroxyacylglutathione hydrolase-like"/>
    <property type="match status" value="1"/>
</dbReference>
<evidence type="ECO:0000256" key="11">
    <source>
        <dbReference type="ARBA" id="ARBA00022884"/>
    </source>
</evidence>
<evidence type="ECO:0000256" key="10">
    <source>
        <dbReference type="ARBA" id="ARBA00022839"/>
    </source>
</evidence>
<dbReference type="InterPro" id="IPR030854">
    <property type="entry name" value="RNase_J_bac"/>
</dbReference>
<dbReference type="InterPro" id="IPR036866">
    <property type="entry name" value="RibonucZ/Hydroxyglut_hydro"/>
</dbReference>
<dbReference type="PATRIC" id="fig|137591.24.peg.2146"/>
<dbReference type="InterPro" id="IPR055132">
    <property type="entry name" value="RNase_J_b_CASP"/>
</dbReference>
<feature type="compositionally biased region" description="Low complexity" evidence="13">
    <location>
        <begin position="605"/>
        <end position="618"/>
    </location>
</feature>
<comment type="cofactor">
    <cofactor evidence="1">
        <name>Zn(2+)</name>
        <dbReference type="ChEBI" id="CHEBI:29105"/>
    </cofactor>
</comment>
<dbReference type="EMBL" id="JWHT01000059">
    <property type="protein sequence ID" value="KIU20518.1"/>
    <property type="molecule type" value="Genomic_DNA"/>
</dbReference>
<feature type="region of interest" description="Disordered" evidence="13">
    <location>
        <begin position="553"/>
        <end position="653"/>
    </location>
</feature>
<dbReference type="PANTHER" id="PTHR43694:SF4">
    <property type="entry name" value="RIBONUCLEASE J 2"/>
    <property type="match status" value="1"/>
</dbReference>
<dbReference type="RefSeq" id="WP_043941893.1">
    <property type="nucleotide sequence ID" value="NZ_JWHT01000059.1"/>
</dbReference>
<gene>
    <name evidence="15" type="primary">rnjB</name>
    <name evidence="12" type="synonym">rnj</name>
    <name evidence="15" type="ORF">ab3b_02197</name>
</gene>
<evidence type="ECO:0000256" key="7">
    <source>
        <dbReference type="ARBA" id="ARBA00022759"/>
    </source>
</evidence>
<comment type="caution">
    <text evidence="15">The sequence shown here is derived from an EMBL/GenBank/DDBJ whole genome shotgun (WGS) entry which is preliminary data.</text>
</comment>
<accession>A0A0D1JGJ6</accession>
<evidence type="ECO:0000256" key="1">
    <source>
        <dbReference type="ARBA" id="ARBA00001947"/>
    </source>
</evidence>
<feature type="compositionally biased region" description="Basic residues" evidence="13">
    <location>
        <begin position="630"/>
        <end position="642"/>
    </location>
</feature>
<feature type="domain" description="Metallo-beta-lactamase" evidence="14">
    <location>
        <begin position="17"/>
        <end position="220"/>
    </location>
</feature>